<keyword evidence="2" id="KW-0747">Spliceosome</keyword>
<sequence length="385" mass="43804">MGNNDWQEVTRKNHRSVFQRLNCTGVRGSYSQRSKEDHVTQISKSVFVTNFPENFESSDLWKICEGYGKVVDVYIPNRKSKAGKQFSFVHFIRVEDIDWLIRNLCTIWIGRFHLHANVVRYERPRKPSNTAGHVYVNKHAPSGSYASVAKGNTQLKPPVFQASTVSALVLDDSCVIERDLSRHVMGGLWVMIELNNEVTKQKLLQHIGVNSWFHVLHAAKQDFVSDERIVWVDIEGVPLNLWTRETFFKIGKVFLVRAKELFAWTPTFLDCKESEYNSDNESCHGEEHKPVGSQDGVHDLDDDSDVEGFGSNEEEVVPKVDDVSLVDGVFNDAFGGDGDEDFVMGEDVVVASSSLDMFKKEFLGSEEDDYEDGEDGEGDDYLFWR</sequence>
<keyword evidence="7" id="KW-0808">Transferase</keyword>
<evidence type="ECO:0000313" key="8">
    <source>
        <dbReference type="Proteomes" id="UP001151760"/>
    </source>
</evidence>
<dbReference type="PANTHER" id="PTHR23147">
    <property type="entry name" value="SERINE/ARGININE RICH SPLICING FACTOR"/>
    <property type="match status" value="1"/>
</dbReference>
<reference evidence="7" key="2">
    <citation type="submission" date="2022-01" db="EMBL/GenBank/DDBJ databases">
        <authorList>
            <person name="Yamashiro T."/>
            <person name="Shiraishi A."/>
            <person name="Satake H."/>
            <person name="Nakayama K."/>
        </authorList>
    </citation>
    <scope>NUCLEOTIDE SEQUENCE</scope>
</reference>
<keyword evidence="3" id="KW-0508">mRNA splicing</keyword>
<organism evidence="7 8">
    <name type="scientific">Tanacetum coccineum</name>
    <dbReference type="NCBI Taxonomy" id="301880"/>
    <lineage>
        <taxon>Eukaryota</taxon>
        <taxon>Viridiplantae</taxon>
        <taxon>Streptophyta</taxon>
        <taxon>Embryophyta</taxon>
        <taxon>Tracheophyta</taxon>
        <taxon>Spermatophyta</taxon>
        <taxon>Magnoliopsida</taxon>
        <taxon>eudicotyledons</taxon>
        <taxon>Gunneridae</taxon>
        <taxon>Pentapetalae</taxon>
        <taxon>asterids</taxon>
        <taxon>campanulids</taxon>
        <taxon>Asterales</taxon>
        <taxon>Asteraceae</taxon>
        <taxon>Asteroideae</taxon>
        <taxon>Anthemideae</taxon>
        <taxon>Anthemidinae</taxon>
        <taxon>Tanacetum</taxon>
    </lineage>
</organism>
<evidence type="ECO:0000256" key="1">
    <source>
        <dbReference type="ARBA" id="ARBA00022664"/>
    </source>
</evidence>
<evidence type="ECO:0000256" key="2">
    <source>
        <dbReference type="ARBA" id="ARBA00022728"/>
    </source>
</evidence>
<dbReference type="EMBL" id="BQNB010012637">
    <property type="protein sequence ID" value="GJT06068.1"/>
    <property type="molecule type" value="Genomic_DNA"/>
</dbReference>
<evidence type="ECO:0000256" key="5">
    <source>
        <dbReference type="SAM" id="MobiDB-lite"/>
    </source>
</evidence>
<dbReference type="SMART" id="SM00360">
    <property type="entry name" value="RRM"/>
    <property type="match status" value="1"/>
</dbReference>
<reference evidence="7" key="1">
    <citation type="journal article" date="2022" name="Int. J. Mol. Sci.">
        <title>Draft Genome of Tanacetum Coccineum: Genomic Comparison of Closely Related Tanacetum-Family Plants.</title>
        <authorList>
            <person name="Yamashiro T."/>
            <person name="Shiraishi A."/>
            <person name="Nakayama K."/>
            <person name="Satake H."/>
        </authorList>
    </citation>
    <scope>NUCLEOTIDE SEQUENCE</scope>
</reference>
<keyword evidence="4" id="KW-0694">RNA-binding</keyword>
<keyword evidence="8" id="KW-1185">Reference proteome</keyword>
<feature type="region of interest" description="Disordered" evidence="5">
    <location>
        <begin position="365"/>
        <end position="385"/>
    </location>
</feature>
<feature type="compositionally biased region" description="Basic and acidic residues" evidence="5">
    <location>
        <begin position="279"/>
        <end position="290"/>
    </location>
</feature>
<evidence type="ECO:0000259" key="6">
    <source>
        <dbReference type="PROSITE" id="PS50102"/>
    </source>
</evidence>
<dbReference type="PROSITE" id="PS50102">
    <property type="entry name" value="RRM"/>
    <property type="match status" value="1"/>
</dbReference>
<comment type="caution">
    <text evidence="7">The sequence shown here is derived from an EMBL/GenBank/DDBJ whole genome shotgun (WGS) entry which is preliminary data.</text>
</comment>
<dbReference type="InterPro" id="IPR012677">
    <property type="entry name" value="Nucleotide-bd_a/b_plait_sf"/>
</dbReference>
<dbReference type="InterPro" id="IPR035979">
    <property type="entry name" value="RBD_domain_sf"/>
</dbReference>
<keyword evidence="1" id="KW-0507">mRNA processing</keyword>
<dbReference type="InterPro" id="IPR050907">
    <property type="entry name" value="SRSF"/>
</dbReference>
<evidence type="ECO:0000256" key="4">
    <source>
        <dbReference type="PROSITE-ProRule" id="PRU00176"/>
    </source>
</evidence>
<accession>A0ABQ5AUM2</accession>
<dbReference type="Proteomes" id="UP001151760">
    <property type="component" value="Unassembled WGS sequence"/>
</dbReference>
<gene>
    <name evidence="7" type="ORF">Tco_0840530</name>
</gene>
<protein>
    <submittedName>
        <fullName evidence="7">RNA-directed DNA polymerase, eukaryota</fullName>
    </submittedName>
</protein>
<feature type="domain" description="RRM" evidence="6">
    <location>
        <begin position="44"/>
        <end position="126"/>
    </location>
</feature>
<dbReference type="GO" id="GO:0003964">
    <property type="term" value="F:RNA-directed DNA polymerase activity"/>
    <property type="evidence" value="ECO:0007669"/>
    <property type="project" value="UniProtKB-KW"/>
</dbReference>
<dbReference type="Gene3D" id="3.30.70.330">
    <property type="match status" value="1"/>
</dbReference>
<name>A0ABQ5AUM2_9ASTR</name>
<dbReference type="CDD" id="cd00590">
    <property type="entry name" value="RRM_SF"/>
    <property type="match status" value="1"/>
</dbReference>
<dbReference type="InterPro" id="IPR000504">
    <property type="entry name" value="RRM_dom"/>
</dbReference>
<keyword evidence="7" id="KW-0695">RNA-directed DNA polymerase</keyword>
<dbReference type="Pfam" id="PF00076">
    <property type="entry name" value="RRM_1"/>
    <property type="match status" value="1"/>
</dbReference>
<keyword evidence="7" id="KW-0548">Nucleotidyltransferase</keyword>
<dbReference type="SUPFAM" id="SSF54928">
    <property type="entry name" value="RNA-binding domain, RBD"/>
    <property type="match status" value="1"/>
</dbReference>
<evidence type="ECO:0000313" key="7">
    <source>
        <dbReference type="EMBL" id="GJT06068.1"/>
    </source>
</evidence>
<evidence type="ECO:0000256" key="3">
    <source>
        <dbReference type="ARBA" id="ARBA00023187"/>
    </source>
</evidence>
<feature type="region of interest" description="Disordered" evidence="5">
    <location>
        <begin position="279"/>
        <end position="312"/>
    </location>
</feature>
<proteinExistence type="predicted"/>